<sequence length="76" mass="7833">MAEEPESVLHLPPLAAAGSKGLAEISPETATLDLPSSTAVSLGTEEPAGDSKKKIYILLCESVLCSISIPGSWNPL</sequence>
<name>A0A3Q0EHA9_CARSF</name>
<dbReference type="RefSeq" id="XP_021573458.1">
    <property type="nucleotide sequence ID" value="XM_021717783.1"/>
</dbReference>
<reference evidence="2" key="1">
    <citation type="submission" date="2025-08" db="UniProtKB">
        <authorList>
            <consortium name="RefSeq"/>
        </authorList>
    </citation>
    <scope>IDENTIFICATION</scope>
</reference>
<dbReference type="GeneID" id="103271013"/>
<dbReference type="Proteomes" id="UP000189704">
    <property type="component" value="Unplaced"/>
</dbReference>
<dbReference type="AlphaFoldDB" id="A0A3Q0EHA9"/>
<proteinExistence type="predicted"/>
<keyword evidence="1" id="KW-1185">Reference proteome</keyword>
<evidence type="ECO:0000313" key="1">
    <source>
        <dbReference type="Proteomes" id="UP000189704"/>
    </source>
</evidence>
<accession>A0A3Q0EHA9</accession>
<protein>
    <submittedName>
        <fullName evidence="2">Ubiquitin-like protein ATG12 isoform X1</fullName>
    </submittedName>
</protein>
<evidence type="ECO:0000313" key="2">
    <source>
        <dbReference type="RefSeq" id="XP_021573458.1"/>
    </source>
</evidence>
<organism evidence="1 2">
    <name type="scientific">Carlito syrichta</name>
    <name type="common">Philippine tarsier</name>
    <name type="synonym">Tarsius syrichta</name>
    <dbReference type="NCBI Taxonomy" id="1868482"/>
    <lineage>
        <taxon>Eukaryota</taxon>
        <taxon>Metazoa</taxon>
        <taxon>Chordata</taxon>
        <taxon>Craniata</taxon>
        <taxon>Vertebrata</taxon>
        <taxon>Euteleostomi</taxon>
        <taxon>Mammalia</taxon>
        <taxon>Eutheria</taxon>
        <taxon>Euarchontoglires</taxon>
        <taxon>Primates</taxon>
        <taxon>Haplorrhini</taxon>
        <taxon>Tarsiiformes</taxon>
        <taxon>Tarsiidae</taxon>
        <taxon>Carlito</taxon>
    </lineage>
</organism>
<gene>
    <name evidence="2" type="primary">LOC103271013</name>
</gene>